<accession>A0A8J5MA55</accession>
<evidence type="ECO:0000256" key="4">
    <source>
        <dbReference type="PROSITE-ProRule" id="PRU00027"/>
    </source>
</evidence>
<protein>
    <recommendedName>
        <fullName evidence="6">BED-type domain-containing protein</fullName>
    </recommendedName>
</protein>
<dbReference type="PROSITE" id="PS50808">
    <property type="entry name" value="ZF_BED"/>
    <property type="match status" value="1"/>
</dbReference>
<dbReference type="PANTHER" id="PTHR46951:SF2">
    <property type="entry name" value="BED-TYPE DOMAIN-CONTAINING PROTEIN"/>
    <property type="match status" value="1"/>
</dbReference>
<keyword evidence="1" id="KW-0479">Metal-binding</keyword>
<keyword evidence="8" id="KW-1185">Reference proteome</keyword>
<dbReference type="GO" id="GO:0003677">
    <property type="term" value="F:DNA binding"/>
    <property type="evidence" value="ECO:0007669"/>
    <property type="project" value="InterPro"/>
</dbReference>
<feature type="domain" description="BED-type" evidence="6">
    <location>
        <begin position="16"/>
        <end position="72"/>
    </location>
</feature>
<evidence type="ECO:0000256" key="3">
    <source>
        <dbReference type="ARBA" id="ARBA00022833"/>
    </source>
</evidence>
<comment type="caution">
    <text evidence="7">The sequence shown here is derived from an EMBL/GenBank/DDBJ whole genome shotgun (WGS) entry which is preliminary data.</text>
</comment>
<proteinExistence type="predicted"/>
<dbReference type="PANTHER" id="PTHR46951">
    <property type="entry name" value="BED-TYPE DOMAIN-CONTAINING PROTEIN"/>
    <property type="match status" value="1"/>
</dbReference>
<evidence type="ECO:0000313" key="7">
    <source>
        <dbReference type="EMBL" id="KAG6538247.1"/>
    </source>
</evidence>
<dbReference type="Pfam" id="PF02892">
    <property type="entry name" value="zf-BED"/>
    <property type="match status" value="1"/>
</dbReference>
<dbReference type="EMBL" id="JACMSC010000001">
    <property type="protein sequence ID" value="KAG6538247.1"/>
    <property type="molecule type" value="Genomic_DNA"/>
</dbReference>
<keyword evidence="2 4" id="KW-0863">Zinc-finger</keyword>
<organism evidence="7 8">
    <name type="scientific">Zingiber officinale</name>
    <name type="common">Ginger</name>
    <name type="synonym">Amomum zingiber</name>
    <dbReference type="NCBI Taxonomy" id="94328"/>
    <lineage>
        <taxon>Eukaryota</taxon>
        <taxon>Viridiplantae</taxon>
        <taxon>Streptophyta</taxon>
        <taxon>Embryophyta</taxon>
        <taxon>Tracheophyta</taxon>
        <taxon>Spermatophyta</taxon>
        <taxon>Magnoliopsida</taxon>
        <taxon>Liliopsida</taxon>
        <taxon>Zingiberales</taxon>
        <taxon>Zingiberaceae</taxon>
        <taxon>Zingiber</taxon>
    </lineage>
</organism>
<evidence type="ECO:0000256" key="5">
    <source>
        <dbReference type="SAM" id="MobiDB-lite"/>
    </source>
</evidence>
<evidence type="ECO:0000256" key="2">
    <source>
        <dbReference type="ARBA" id="ARBA00022771"/>
    </source>
</evidence>
<name>A0A8J5MA55_ZINOF</name>
<evidence type="ECO:0000259" key="6">
    <source>
        <dbReference type="PROSITE" id="PS50808"/>
    </source>
</evidence>
<reference evidence="7 8" key="1">
    <citation type="submission" date="2020-08" db="EMBL/GenBank/DDBJ databases">
        <title>Plant Genome Project.</title>
        <authorList>
            <person name="Zhang R.-G."/>
        </authorList>
    </citation>
    <scope>NUCLEOTIDE SEQUENCE [LARGE SCALE GENOMIC DNA]</scope>
    <source>
        <tissue evidence="7">Rhizome</tissue>
    </source>
</reference>
<dbReference type="InterPro" id="IPR003656">
    <property type="entry name" value="Znf_BED"/>
</dbReference>
<gene>
    <name evidence="7" type="ORF">ZIOFF_003360</name>
</gene>
<dbReference type="GO" id="GO:0008270">
    <property type="term" value="F:zinc ion binding"/>
    <property type="evidence" value="ECO:0007669"/>
    <property type="project" value="UniProtKB-KW"/>
</dbReference>
<keyword evidence="3" id="KW-0862">Zinc</keyword>
<feature type="region of interest" description="Disordered" evidence="5">
    <location>
        <begin position="1"/>
        <end position="27"/>
    </location>
</feature>
<sequence>MSSTTSKTKEKNASGSRTDIGWQHGVDVDNNSKKGRCKYCDKTFSDGIFRFKHHLAGTHRDVESCLTVPDDVKNKMRSVMDKLAKVADKRKRKSYGIDDLDDEEPLPKAIEKGKMKMDTFSRSKKGSDFGSTQATINQMMKKELRDEACQEIARFIYGCAIPFNCVKHPSFQKMFELVGRYGCGFKAPTYHEVREMLKKEVNQTKELLEVFEMLDEIIDEVGGENVVQVITDNAANYKVHTKKRNRLQQKKMNDLVFVMSNMKMINRKSKKEELFTIDDLSSDDEWITEENDHIDGDDGEDLDQTMKLMVMMWSQSI</sequence>
<evidence type="ECO:0000256" key="1">
    <source>
        <dbReference type="ARBA" id="ARBA00022723"/>
    </source>
</evidence>
<evidence type="ECO:0000313" key="8">
    <source>
        <dbReference type="Proteomes" id="UP000734854"/>
    </source>
</evidence>
<dbReference type="Pfam" id="PF04937">
    <property type="entry name" value="DUF659"/>
    <property type="match status" value="1"/>
</dbReference>
<dbReference type="AlphaFoldDB" id="A0A8J5MA55"/>
<dbReference type="PROSITE" id="PS00028">
    <property type="entry name" value="ZINC_FINGER_C2H2_1"/>
    <property type="match status" value="1"/>
</dbReference>
<dbReference type="InterPro" id="IPR013087">
    <property type="entry name" value="Znf_C2H2_type"/>
</dbReference>
<dbReference type="InterPro" id="IPR007021">
    <property type="entry name" value="DUF659"/>
</dbReference>
<dbReference type="Proteomes" id="UP000734854">
    <property type="component" value="Unassembled WGS sequence"/>
</dbReference>